<dbReference type="InterPro" id="IPR000408">
    <property type="entry name" value="Reg_chr_condens"/>
</dbReference>
<dbReference type="Pfam" id="PF13540">
    <property type="entry name" value="RCC1_2"/>
    <property type="match status" value="1"/>
</dbReference>
<evidence type="ECO:0000256" key="1">
    <source>
        <dbReference type="ARBA" id="ARBA00022737"/>
    </source>
</evidence>
<dbReference type="OrthoDB" id="10256179at2759"/>
<accession>A0A8J8SVP9</accession>
<gene>
    <name evidence="4" type="ORF">FGO68_gene129</name>
</gene>
<feature type="repeat" description="RCC1" evidence="2">
    <location>
        <begin position="47"/>
        <end position="134"/>
    </location>
</feature>
<sequence length="250" mass="27792">MNGGELQILFIKHDDKQEFINRVFKREKKKFTQLSEVKLSLSLSEGTLVYAWGNATKGKLGLSNDLSLLKGHPQFFSECKSIQAQYDPDQQETEEDQQQEIIFTPIPQPIISLMGVKIRQFSLGRDHCLALTQDGDVYGWGDNSKHQLGLKLNTESPSTSTATKQNTIQKQPTRKDDAKSESSVSGEEEKEASISGSTIERQAAAVADNESNEQLFRQVVGVPTLIDGIKAKVNFVSCGYYQSFASIKLV</sequence>
<evidence type="ECO:0000256" key="2">
    <source>
        <dbReference type="PROSITE-ProRule" id="PRU00235"/>
    </source>
</evidence>
<reference evidence="4" key="1">
    <citation type="submission" date="2019-06" db="EMBL/GenBank/DDBJ databases">
        <authorList>
            <person name="Zheng W."/>
        </authorList>
    </citation>
    <scope>NUCLEOTIDE SEQUENCE</scope>
    <source>
        <strain evidence="4">QDHG01</strain>
    </source>
</reference>
<dbReference type="InterPro" id="IPR051625">
    <property type="entry name" value="Signaling_Regulatory_Domain"/>
</dbReference>
<evidence type="ECO:0000313" key="5">
    <source>
        <dbReference type="Proteomes" id="UP000785679"/>
    </source>
</evidence>
<dbReference type="AlphaFoldDB" id="A0A8J8SVP9"/>
<proteinExistence type="predicted"/>
<organism evidence="4 5">
    <name type="scientific">Halteria grandinella</name>
    <dbReference type="NCBI Taxonomy" id="5974"/>
    <lineage>
        <taxon>Eukaryota</taxon>
        <taxon>Sar</taxon>
        <taxon>Alveolata</taxon>
        <taxon>Ciliophora</taxon>
        <taxon>Intramacronucleata</taxon>
        <taxon>Spirotrichea</taxon>
        <taxon>Stichotrichia</taxon>
        <taxon>Sporadotrichida</taxon>
        <taxon>Halteriidae</taxon>
        <taxon>Halteria</taxon>
    </lineage>
</organism>
<name>A0A8J8SVP9_HALGN</name>
<dbReference type="InterPro" id="IPR009091">
    <property type="entry name" value="RCC1/BLIP-II"/>
</dbReference>
<evidence type="ECO:0000256" key="3">
    <source>
        <dbReference type="SAM" id="MobiDB-lite"/>
    </source>
</evidence>
<dbReference type="EMBL" id="RRYP01022344">
    <property type="protein sequence ID" value="TNV72439.1"/>
    <property type="molecule type" value="Genomic_DNA"/>
</dbReference>
<feature type="region of interest" description="Disordered" evidence="3">
    <location>
        <begin position="149"/>
        <end position="207"/>
    </location>
</feature>
<dbReference type="SUPFAM" id="SSF50985">
    <property type="entry name" value="RCC1/BLIP-II"/>
    <property type="match status" value="1"/>
</dbReference>
<evidence type="ECO:0000313" key="4">
    <source>
        <dbReference type="EMBL" id="TNV72439.1"/>
    </source>
</evidence>
<dbReference type="PROSITE" id="PS50012">
    <property type="entry name" value="RCC1_3"/>
    <property type="match status" value="1"/>
</dbReference>
<dbReference type="Proteomes" id="UP000785679">
    <property type="component" value="Unassembled WGS sequence"/>
</dbReference>
<protein>
    <submittedName>
        <fullName evidence="4">Uncharacterized protein</fullName>
    </submittedName>
</protein>
<dbReference type="PANTHER" id="PTHR22872">
    <property type="entry name" value="BTK-BINDING PROTEIN-RELATED"/>
    <property type="match status" value="1"/>
</dbReference>
<keyword evidence="1" id="KW-0677">Repeat</keyword>
<keyword evidence="5" id="KW-1185">Reference proteome</keyword>
<comment type="caution">
    <text evidence="4">The sequence shown here is derived from an EMBL/GenBank/DDBJ whole genome shotgun (WGS) entry which is preliminary data.</text>
</comment>
<dbReference type="Gene3D" id="2.130.10.30">
    <property type="entry name" value="Regulator of chromosome condensation 1/beta-lactamase-inhibitor protein II"/>
    <property type="match status" value="1"/>
</dbReference>
<feature type="compositionally biased region" description="Polar residues" evidence="3">
    <location>
        <begin position="153"/>
        <end position="171"/>
    </location>
</feature>